<evidence type="ECO:0000256" key="7">
    <source>
        <dbReference type="SAM" id="Coils"/>
    </source>
</evidence>
<dbReference type="OrthoDB" id="360521at2759"/>
<sequence>MAPPQGQASYKKQPGTLAISNDRKSVSWTPIQPPDAAPSLVISAANIVNLQQTPESSPKVMLKIFVQDPGQSEPTAHVFTFTSKADPRGEANAIKDALANVIQAQKAAQNAAAAAESNGGQSAAMTIANVISSAGRGSSLWEDDDRLKSDVKLQQSLMQEDAALQRTFMEALSLKPESISTTQFTAQFWSSRVHLLRAHAIAQNQGRGKYNVFSELRREDGGTKLSLTQDHVRAIFEQYPVMRTIYDEVVPQKCKSEVEFWSRFFQSQLYMRLRGLKFDPTKESRDKYLDTEEYLNHPELTGLRTTAAEMHIPKFIDLEGNEENHSQRKGNRPDSELRATALDKAPIIRRLNALSEKLMATVRPTDVDASAPIGMTETTYEQLRLRDLGGDPEQERIILNIRDQSRFFSDKGKGPDEGVNGVDTNPFKTIDASQAIRDICGDLKKHFARPGAGVIPIDPYEDEDEDENMGMGDDDGGPTRPETGSSLATKHILSLVQAHRDQTSEIPTASGLSTGIYDRLTLTQATTIEFLRQFWHAFLSGEAGRANEIASLVESLNRALDRINVIANDAEKERLEHIRTQERSLEERFRKTGRRHRLDPKAIKGGGAVVKQLLGPIIRSLANAVQRYRQAFEEQTKGVGDG</sequence>
<name>A0A0D2FET2_9EURO</name>
<dbReference type="GO" id="GO:0006289">
    <property type="term" value="P:nucleotide-excision repair"/>
    <property type="evidence" value="ECO:0007669"/>
    <property type="project" value="InterPro"/>
</dbReference>
<proteinExistence type="inferred from homology"/>
<feature type="coiled-coil region" evidence="7">
    <location>
        <begin position="553"/>
        <end position="588"/>
    </location>
</feature>
<feature type="compositionally biased region" description="Polar residues" evidence="8">
    <location>
        <begin position="1"/>
        <end position="10"/>
    </location>
</feature>
<evidence type="ECO:0000256" key="1">
    <source>
        <dbReference type="ARBA" id="ARBA00004123"/>
    </source>
</evidence>
<dbReference type="SUPFAM" id="SSF50729">
    <property type="entry name" value="PH domain-like"/>
    <property type="match status" value="1"/>
</dbReference>
<dbReference type="GO" id="GO:0000439">
    <property type="term" value="C:transcription factor TFIIH core complex"/>
    <property type="evidence" value="ECO:0007669"/>
    <property type="project" value="InterPro"/>
</dbReference>
<dbReference type="Gene3D" id="2.30.29.30">
    <property type="entry name" value="Pleckstrin-homology domain (PH domain)/Phosphotyrosine-binding domain (PTB)"/>
    <property type="match status" value="1"/>
</dbReference>
<dbReference type="InterPro" id="IPR027079">
    <property type="entry name" value="Tfb1/GTF2H1"/>
</dbReference>
<dbReference type="GO" id="GO:0006351">
    <property type="term" value="P:DNA-templated transcription"/>
    <property type="evidence" value="ECO:0007669"/>
    <property type="project" value="InterPro"/>
</dbReference>
<evidence type="ECO:0000256" key="8">
    <source>
        <dbReference type="SAM" id="MobiDB-lite"/>
    </source>
</evidence>
<evidence type="ECO:0000256" key="3">
    <source>
        <dbReference type="ARBA" id="ARBA00022737"/>
    </source>
</evidence>
<dbReference type="STRING" id="348802.A0A0D2FET2"/>
<dbReference type="SMART" id="SM00751">
    <property type="entry name" value="BSD"/>
    <property type="match status" value="2"/>
</dbReference>
<feature type="region of interest" description="Disordered" evidence="8">
    <location>
        <begin position="1"/>
        <end position="31"/>
    </location>
</feature>
<comment type="subcellular location">
    <subcellularLocation>
        <location evidence="1">Nucleus</location>
    </subcellularLocation>
</comment>
<evidence type="ECO:0000259" key="9">
    <source>
        <dbReference type="PROSITE" id="PS50858"/>
    </source>
</evidence>
<dbReference type="Pfam" id="PF08567">
    <property type="entry name" value="PH_TFIIH"/>
    <property type="match status" value="1"/>
</dbReference>
<keyword evidence="11" id="KW-1185">Reference proteome</keyword>
<evidence type="ECO:0000256" key="4">
    <source>
        <dbReference type="ARBA" id="ARBA00023015"/>
    </source>
</evidence>
<reference evidence="10 11" key="1">
    <citation type="submission" date="2015-01" db="EMBL/GenBank/DDBJ databases">
        <title>The Genome Sequence of Exophiala xenobiotica CBS118157.</title>
        <authorList>
            <consortium name="The Broad Institute Genomics Platform"/>
            <person name="Cuomo C."/>
            <person name="de Hoog S."/>
            <person name="Gorbushina A."/>
            <person name="Stielow B."/>
            <person name="Teixiera M."/>
            <person name="Abouelleil A."/>
            <person name="Chapman S.B."/>
            <person name="Priest M."/>
            <person name="Young S.K."/>
            <person name="Wortman J."/>
            <person name="Nusbaum C."/>
            <person name="Birren B."/>
        </authorList>
    </citation>
    <scope>NUCLEOTIDE SEQUENCE [LARGE SCALE GENOMIC DNA]</scope>
    <source>
        <strain evidence="10 11">CBS 118157</strain>
    </source>
</reference>
<evidence type="ECO:0000256" key="5">
    <source>
        <dbReference type="ARBA" id="ARBA00023163"/>
    </source>
</evidence>
<feature type="region of interest" description="Disordered" evidence="8">
    <location>
        <begin position="454"/>
        <end position="484"/>
    </location>
</feature>
<accession>A0A0D2FET2</accession>
<keyword evidence="5" id="KW-0804">Transcription</keyword>
<evidence type="ECO:0000256" key="6">
    <source>
        <dbReference type="ARBA" id="ARBA00023242"/>
    </source>
</evidence>
<dbReference type="HOGENOM" id="CLU_019188_1_0_1"/>
<dbReference type="GeneID" id="25325033"/>
<feature type="domain" description="BSD" evidence="9">
    <location>
        <begin position="219"/>
        <end position="272"/>
    </location>
</feature>
<dbReference type="PANTHER" id="PTHR12856">
    <property type="entry name" value="TRANSCRIPTION INITIATION FACTOR IIH-RELATED"/>
    <property type="match status" value="1"/>
</dbReference>
<dbReference type="InterPro" id="IPR005607">
    <property type="entry name" value="BSD_dom"/>
</dbReference>
<feature type="compositionally biased region" description="Acidic residues" evidence="8">
    <location>
        <begin position="459"/>
        <end position="476"/>
    </location>
</feature>
<dbReference type="Pfam" id="PF03909">
    <property type="entry name" value="BSD"/>
    <property type="match status" value="2"/>
</dbReference>
<dbReference type="PROSITE" id="PS50858">
    <property type="entry name" value="BSD"/>
    <property type="match status" value="1"/>
</dbReference>
<organism evidence="10 11">
    <name type="scientific">Exophiala xenobiotica</name>
    <dbReference type="NCBI Taxonomy" id="348802"/>
    <lineage>
        <taxon>Eukaryota</taxon>
        <taxon>Fungi</taxon>
        <taxon>Dikarya</taxon>
        <taxon>Ascomycota</taxon>
        <taxon>Pezizomycotina</taxon>
        <taxon>Eurotiomycetes</taxon>
        <taxon>Chaetothyriomycetidae</taxon>
        <taxon>Chaetothyriales</taxon>
        <taxon>Herpotrichiellaceae</taxon>
        <taxon>Exophiala</taxon>
    </lineage>
</organism>
<comment type="similarity">
    <text evidence="2">Belongs to the TFB1 family.</text>
</comment>
<keyword evidence="3" id="KW-0677">Repeat</keyword>
<dbReference type="InterPro" id="IPR013876">
    <property type="entry name" value="TFIIH_BTF_p62_N"/>
</dbReference>
<dbReference type="Proteomes" id="UP000054342">
    <property type="component" value="Unassembled WGS sequence"/>
</dbReference>
<protein>
    <recommendedName>
        <fullName evidence="9">BSD domain-containing protein</fullName>
    </recommendedName>
</protein>
<evidence type="ECO:0000313" key="10">
    <source>
        <dbReference type="EMBL" id="KIW58624.1"/>
    </source>
</evidence>
<keyword evidence="4" id="KW-0805">Transcription regulation</keyword>
<evidence type="ECO:0000313" key="11">
    <source>
        <dbReference type="Proteomes" id="UP000054342"/>
    </source>
</evidence>
<dbReference type="AlphaFoldDB" id="A0A0D2FET2"/>
<evidence type="ECO:0000256" key="2">
    <source>
        <dbReference type="ARBA" id="ARBA00009448"/>
    </source>
</evidence>
<dbReference type="InterPro" id="IPR011993">
    <property type="entry name" value="PH-like_dom_sf"/>
</dbReference>
<dbReference type="RefSeq" id="XP_013319208.1">
    <property type="nucleotide sequence ID" value="XM_013463754.1"/>
</dbReference>
<keyword evidence="6" id="KW-0539">Nucleus</keyword>
<dbReference type="EMBL" id="KN847318">
    <property type="protein sequence ID" value="KIW58624.1"/>
    <property type="molecule type" value="Genomic_DNA"/>
</dbReference>
<dbReference type="CDD" id="cd13229">
    <property type="entry name" value="PH_TFIIH"/>
    <property type="match status" value="1"/>
</dbReference>
<gene>
    <name evidence="10" type="ORF">PV05_03125</name>
</gene>
<keyword evidence="7" id="KW-0175">Coiled coil</keyword>